<evidence type="ECO:0000313" key="9">
    <source>
        <dbReference type="EMBL" id="MBB3190145.1"/>
    </source>
</evidence>
<feature type="transmembrane region" description="Helical" evidence="7">
    <location>
        <begin position="178"/>
        <end position="197"/>
    </location>
</feature>
<feature type="transmembrane region" description="Helical" evidence="7">
    <location>
        <begin position="144"/>
        <end position="166"/>
    </location>
</feature>
<comment type="similarity">
    <text evidence="7">Belongs to the TRAP transporter large permease family.</text>
</comment>
<evidence type="ECO:0000256" key="2">
    <source>
        <dbReference type="ARBA" id="ARBA00022475"/>
    </source>
</evidence>
<keyword evidence="4 7" id="KW-0812">Transmembrane</keyword>
<evidence type="ECO:0000256" key="7">
    <source>
        <dbReference type="RuleBase" id="RU369079"/>
    </source>
</evidence>
<dbReference type="RefSeq" id="WP_183324881.1">
    <property type="nucleotide sequence ID" value="NZ_JACHXP010000005.1"/>
</dbReference>
<evidence type="ECO:0000256" key="1">
    <source>
        <dbReference type="ARBA" id="ARBA00004429"/>
    </source>
</evidence>
<comment type="caution">
    <text evidence="9">The sequence shown here is derived from an EMBL/GenBank/DDBJ whole genome shotgun (WGS) entry which is preliminary data.</text>
</comment>
<evidence type="ECO:0000256" key="5">
    <source>
        <dbReference type="ARBA" id="ARBA00022989"/>
    </source>
</evidence>
<feature type="transmembrane region" description="Helical" evidence="7">
    <location>
        <begin position="246"/>
        <end position="264"/>
    </location>
</feature>
<organism evidence="9 10">
    <name type="scientific">Halomonas cerina</name>
    <dbReference type="NCBI Taxonomy" id="447424"/>
    <lineage>
        <taxon>Bacteria</taxon>
        <taxon>Pseudomonadati</taxon>
        <taxon>Pseudomonadota</taxon>
        <taxon>Gammaproteobacteria</taxon>
        <taxon>Oceanospirillales</taxon>
        <taxon>Halomonadaceae</taxon>
        <taxon>Halomonas</taxon>
    </lineage>
</organism>
<keyword evidence="3 7" id="KW-0997">Cell inner membrane</keyword>
<protein>
    <recommendedName>
        <fullName evidence="7">TRAP transporter large permease protein</fullName>
    </recommendedName>
</protein>
<evidence type="ECO:0000313" key="10">
    <source>
        <dbReference type="Proteomes" id="UP000547614"/>
    </source>
</evidence>
<dbReference type="InterPro" id="IPR004681">
    <property type="entry name" value="TRAP_DctM"/>
</dbReference>
<feature type="transmembrane region" description="Helical" evidence="7">
    <location>
        <begin position="98"/>
        <end position="123"/>
    </location>
</feature>
<keyword evidence="6 7" id="KW-0472">Membrane</keyword>
<keyword evidence="5 7" id="KW-1133">Transmembrane helix</keyword>
<feature type="domain" description="TRAP C4-dicarboxylate transport system permease DctM subunit" evidence="8">
    <location>
        <begin position="8"/>
        <end position="421"/>
    </location>
</feature>
<feature type="transmembrane region" description="Helical" evidence="7">
    <location>
        <begin position="317"/>
        <end position="335"/>
    </location>
</feature>
<feature type="transmembrane region" description="Helical" evidence="7">
    <location>
        <begin position="276"/>
        <end position="297"/>
    </location>
</feature>
<accession>A0A839V8E3</accession>
<dbReference type="InterPro" id="IPR010656">
    <property type="entry name" value="DctM"/>
</dbReference>
<feature type="transmembrane region" description="Helical" evidence="7">
    <location>
        <begin position="347"/>
        <end position="375"/>
    </location>
</feature>
<name>A0A839V8E3_9GAMM</name>
<dbReference type="AlphaFoldDB" id="A0A839V8E3"/>
<dbReference type="EMBL" id="JACHXP010000005">
    <property type="protein sequence ID" value="MBB3190145.1"/>
    <property type="molecule type" value="Genomic_DNA"/>
</dbReference>
<evidence type="ECO:0000256" key="3">
    <source>
        <dbReference type="ARBA" id="ARBA00022519"/>
    </source>
</evidence>
<reference evidence="9 10" key="1">
    <citation type="submission" date="2020-08" db="EMBL/GenBank/DDBJ databases">
        <title>Genomic Encyclopedia of Type Strains, Phase III (KMG-III): the genomes of soil and plant-associated and newly described type strains.</title>
        <authorList>
            <person name="Whitman W."/>
        </authorList>
    </citation>
    <scope>NUCLEOTIDE SEQUENCE [LARGE SCALE GENOMIC DNA]</scope>
    <source>
        <strain evidence="9 10">CECT 7282</strain>
    </source>
</reference>
<feature type="transmembrane region" description="Helical" evidence="7">
    <location>
        <begin position="218"/>
        <end position="240"/>
    </location>
</feature>
<comment type="function">
    <text evidence="7">Part of the tripartite ATP-independent periplasmic (TRAP) transport system.</text>
</comment>
<keyword evidence="7" id="KW-0813">Transport</keyword>
<evidence type="ECO:0000256" key="4">
    <source>
        <dbReference type="ARBA" id="ARBA00022692"/>
    </source>
</evidence>
<dbReference type="GO" id="GO:0022857">
    <property type="term" value="F:transmembrane transporter activity"/>
    <property type="evidence" value="ECO:0007669"/>
    <property type="project" value="UniProtKB-UniRule"/>
</dbReference>
<dbReference type="Proteomes" id="UP000547614">
    <property type="component" value="Unassembled WGS sequence"/>
</dbReference>
<feature type="transmembrane region" description="Helical" evidence="7">
    <location>
        <begin position="405"/>
        <end position="426"/>
    </location>
</feature>
<dbReference type="PANTHER" id="PTHR33362:SF5">
    <property type="entry name" value="C4-DICARBOXYLATE TRAP TRANSPORTER LARGE PERMEASE PROTEIN DCTM"/>
    <property type="match status" value="1"/>
</dbReference>
<dbReference type="PIRSF" id="PIRSF006066">
    <property type="entry name" value="HI0050"/>
    <property type="match status" value="1"/>
</dbReference>
<keyword evidence="10" id="KW-1185">Reference proteome</keyword>
<feature type="transmembrane region" description="Helical" evidence="7">
    <location>
        <begin position="6"/>
        <end position="37"/>
    </location>
</feature>
<proteinExistence type="inferred from homology"/>
<dbReference type="NCBIfam" id="TIGR00786">
    <property type="entry name" value="dctM"/>
    <property type="match status" value="1"/>
</dbReference>
<gene>
    <name evidence="9" type="ORF">FHR94_001376</name>
</gene>
<feature type="transmembrane region" description="Helical" evidence="7">
    <location>
        <begin position="58"/>
        <end position="78"/>
    </location>
</feature>
<keyword evidence="2" id="KW-1003">Cell membrane</keyword>
<dbReference type="Pfam" id="PF06808">
    <property type="entry name" value="DctM"/>
    <property type="match status" value="1"/>
</dbReference>
<comment type="subcellular location">
    <subcellularLocation>
        <location evidence="1 7">Cell inner membrane</location>
        <topology evidence="1 7">Multi-pass membrane protein</topology>
    </subcellularLocation>
</comment>
<evidence type="ECO:0000259" key="8">
    <source>
        <dbReference type="Pfam" id="PF06808"/>
    </source>
</evidence>
<dbReference type="PANTHER" id="PTHR33362">
    <property type="entry name" value="SIALIC ACID TRAP TRANSPORTER PERMEASE PROTEIN SIAT-RELATED"/>
    <property type="match status" value="1"/>
</dbReference>
<evidence type="ECO:0000256" key="6">
    <source>
        <dbReference type="ARBA" id="ARBA00023136"/>
    </source>
</evidence>
<comment type="subunit">
    <text evidence="7">The complex comprises the extracytoplasmic solute receptor protein and the two transmembrane proteins.</text>
</comment>
<dbReference type="GO" id="GO:0005886">
    <property type="term" value="C:plasma membrane"/>
    <property type="evidence" value="ECO:0007669"/>
    <property type="project" value="UniProtKB-SubCell"/>
</dbReference>
<sequence length="431" mass="45788">MIESLYGFAALLILAFLRVPLAFAMGIVGFVGFYYLTGNWTAAEAMAARRVVDTGMDYGLSVIPLFILMGNLVSHAGLSDALFRASNGFLGHRKGGQAMATIVACGGFSAICGSSLATCATMGRVAMPQMRKYGYKDSLASASIAAGGTLGILIPPSVMLVIYGILTETSIRELFAAGFIPGMIGILFYLFAVKWVLWRDPDAGPAGETVPWRERFAALKDVGSTLALFVLVIGGIYLGVFTPTEAAGIGAMGAFLIALTKRALTPRVLMNVLMDTVRTTAMLFAVVLTALIFANFINRAGLPNDLLALVNGLDVTPFVVILVIIAIYVVLGCVFESMSMLLLTVPVFFPVVAGLGYDLVWFGILVVIVIEISLITPPVGMNVFVLRAVLPDVSTGTIFRGVTPFWVAGTARALLVLVFPGVALFLPQLLY</sequence>